<sequence length="137" mass="16073">MAVTSSEPEKQDEIKELKGMIQQLTTKVSAIEQGSTYKRFEQQPTSWDHKDQQQQYSRGNYQSRSSYDNTNSRENLAYEQQTEPLPRRSQRAKKTTLWITSGDYIVNQQIPYLKNIEGSCRCRSIRLCVTHRAYDMI</sequence>
<name>A0A8W8M5F4_MAGGI</name>
<proteinExistence type="predicted"/>
<evidence type="ECO:0000313" key="3">
    <source>
        <dbReference type="Proteomes" id="UP000005408"/>
    </source>
</evidence>
<dbReference type="Proteomes" id="UP000005408">
    <property type="component" value="Unassembled WGS sequence"/>
</dbReference>
<keyword evidence="3" id="KW-1185">Reference proteome</keyword>
<reference evidence="2" key="1">
    <citation type="submission" date="2022-08" db="UniProtKB">
        <authorList>
            <consortium name="EnsemblMetazoa"/>
        </authorList>
    </citation>
    <scope>IDENTIFICATION</scope>
    <source>
        <strain evidence="2">05x7-T-G4-1.051#20</strain>
    </source>
</reference>
<protein>
    <submittedName>
        <fullName evidence="2">Uncharacterized protein</fullName>
    </submittedName>
</protein>
<accession>A0A8W8M5F4</accession>
<evidence type="ECO:0000256" key="1">
    <source>
        <dbReference type="SAM" id="MobiDB-lite"/>
    </source>
</evidence>
<evidence type="ECO:0000313" key="2">
    <source>
        <dbReference type="EnsemblMetazoa" id="G31423.1:cds"/>
    </source>
</evidence>
<organism evidence="2 3">
    <name type="scientific">Magallana gigas</name>
    <name type="common">Pacific oyster</name>
    <name type="synonym">Crassostrea gigas</name>
    <dbReference type="NCBI Taxonomy" id="29159"/>
    <lineage>
        <taxon>Eukaryota</taxon>
        <taxon>Metazoa</taxon>
        <taxon>Spiralia</taxon>
        <taxon>Lophotrochozoa</taxon>
        <taxon>Mollusca</taxon>
        <taxon>Bivalvia</taxon>
        <taxon>Autobranchia</taxon>
        <taxon>Pteriomorphia</taxon>
        <taxon>Ostreida</taxon>
        <taxon>Ostreoidea</taxon>
        <taxon>Ostreidae</taxon>
        <taxon>Magallana</taxon>
    </lineage>
</organism>
<dbReference type="AlphaFoldDB" id="A0A8W8M5F4"/>
<feature type="region of interest" description="Disordered" evidence="1">
    <location>
        <begin position="39"/>
        <end position="93"/>
    </location>
</feature>
<dbReference type="EnsemblMetazoa" id="G31423.1">
    <property type="protein sequence ID" value="G31423.1:cds"/>
    <property type="gene ID" value="G31423"/>
</dbReference>
<feature type="compositionally biased region" description="Polar residues" evidence="1">
    <location>
        <begin position="53"/>
        <end position="83"/>
    </location>
</feature>